<dbReference type="Pfam" id="PF05485">
    <property type="entry name" value="THAP"/>
    <property type="match status" value="1"/>
</dbReference>
<evidence type="ECO:0000256" key="4">
    <source>
        <dbReference type="ARBA" id="ARBA00022833"/>
    </source>
</evidence>
<dbReference type="OrthoDB" id="6621166at2759"/>
<evidence type="ECO:0000256" key="5">
    <source>
        <dbReference type="ARBA" id="ARBA00023125"/>
    </source>
</evidence>
<evidence type="ECO:0000256" key="3">
    <source>
        <dbReference type="ARBA" id="ARBA00022771"/>
    </source>
</evidence>
<evidence type="ECO:0000313" key="10">
    <source>
        <dbReference type="Proteomes" id="UP000478052"/>
    </source>
</evidence>
<dbReference type="GO" id="GO:0003677">
    <property type="term" value="F:DNA binding"/>
    <property type="evidence" value="ECO:0007669"/>
    <property type="project" value="UniProtKB-UniRule"/>
</dbReference>
<dbReference type="GO" id="GO:0008270">
    <property type="term" value="F:zinc ion binding"/>
    <property type="evidence" value="ECO:0007669"/>
    <property type="project" value="UniProtKB-KW"/>
</dbReference>
<evidence type="ECO:0000259" key="8">
    <source>
        <dbReference type="PROSITE" id="PS50950"/>
    </source>
</evidence>
<keyword evidence="3 6" id="KW-0863">Zinc-finger</keyword>
<accession>A0A6G0VV73</accession>
<dbReference type="SMART" id="SM00980">
    <property type="entry name" value="THAP"/>
    <property type="match status" value="1"/>
</dbReference>
<organism evidence="9 10">
    <name type="scientific">Aphis craccivora</name>
    <name type="common">Cowpea aphid</name>
    <dbReference type="NCBI Taxonomy" id="307492"/>
    <lineage>
        <taxon>Eukaryota</taxon>
        <taxon>Metazoa</taxon>
        <taxon>Ecdysozoa</taxon>
        <taxon>Arthropoda</taxon>
        <taxon>Hexapoda</taxon>
        <taxon>Insecta</taxon>
        <taxon>Pterygota</taxon>
        <taxon>Neoptera</taxon>
        <taxon>Paraneoptera</taxon>
        <taxon>Hemiptera</taxon>
        <taxon>Sternorrhyncha</taxon>
        <taxon>Aphidomorpha</taxon>
        <taxon>Aphidoidea</taxon>
        <taxon>Aphididae</taxon>
        <taxon>Aphidini</taxon>
        <taxon>Aphis</taxon>
        <taxon>Aphis</taxon>
    </lineage>
</organism>
<feature type="compositionally biased region" description="Polar residues" evidence="7">
    <location>
        <begin position="104"/>
        <end position="113"/>
    </location>
</feature>
<comment type="caution">
    <text evidence="9">The sequence shown here is derived from an EMBL/GenBank/DDBJ whole genome shotgun (WGS) entry which is preliminary data.</text>
</comment>
<dbReference type="InterPro" id="IPR006612">
    <property type="entry name" value="THAP_Znf"/>
</dbReference>
<keyword evidence="4" id="KW-0862">Zinc</keyword>
<name>A0A6G0VV73_APHCR</name>
<keyword evidence="2" id="KW-0479">Metal-binding</keyword>
<dbReference type="SUPFAM" id="SSF57716">
    <property type="entry name" value="Glucocorticoid receptor-like (DNA-binding domain)"/>
    <property type="match status" value="1"/>
</dbReference>
<dbReference type="InterPro" id="IPR027805">
    <property type="entry name" value="Transposase_HTH_dom"/>
</dbReference>
<evidence type="ECO:0000313" key="9">
    <source>
        <dbReference type="EMBL" id="KAF0710948.1"/>
    </source>
</evidence>
<gene>
    <name evidence="9" type="ORF">FWK35_00030541</name>
</gene>
<evidence type="ECO:0000256" key="2">
    <source>
        <dbReference type="ARBA" id="ARBA00022723"/>
    </source>
</evidence>
<evidence type="ECO:0000256" key="6">
    <source>
        <dbReference type="PROSITE-ProRule" id="PRU00309"/>
    </source>
</evidence>
<reference evidence="9 10" key="1">
    <citation type="submission" date="2019-08" db="EMBL/GenBank/DDBJ databases">
        <title>Whole genome of Aphis craccivora.</title>
        <authorList>
            <person name="Voronova N.V."/>
            <person name="Shulinski R.S."/>
            <person name="Bandarenka Y.V."/>
            <person name="Zhorov D.G."/>
            <person name="Warner D."/>
        </authorList>
    </citation>
    <scope>NUCLEOTIDE SEQUENCE [LARGE SCALE GENOMIC DNA]</scope>
    <source>
        <strain evidence="9">180601</strain>
        <tissue evidence="9">Whole Body</tissue>
    </source>
</reference>
<dbReference type="PANTHER" id="PTHR23080">
    <property type="entry name" value="THAP DOMAIN PROTEIN"/>
    <property type="match status" value="1"/>
</dbReference>
<dbReference type="PANTHER" id="PTHR23080:SF141">
    <property type="entry name" value="TRANSPOSASE HELIX-TURN-HELIX DOMAIN-CONTAINING PROTEIN"/>
    <property type="match status" value="1"/>
</dbReference>
<dbReference type="EMBL" id="VUJU01011470">
    <property type="protein sequence ID" value="KAF0710948.1"/>
    <property type="molecule type" value="Genomic_DNA"/>
</dbReference>
<dbReference type="InterPro" id="IPR027806">
    <property type="entry name" value="HARBI1_dom"/>
</dbReference>
<evidence type="ECO:0000256" key="1">
    <source>
        <dbReference type="ARBA" id="ARBA00001968"/>
    </source>
</evidence>
<keyword evidence="5 6" id="KW-0238">DNA-binding</keyword>
<dbReference type="AlphaFoldDB" id="A0A6G0VV73"/>
<proteinExistence type="predicted"/>
<comment type="cofactor">
    <cofactor evidence="1">
        <name>a divalent metal cation</name>
        <dbReference type="ChEBI" id="CHEBI:60240"/>
    </cofactor>
</comment>
<feature type="region of interest" description="Disordered" evidence="7">
    <location>
        <begin position="104"/>
        <end position="130"/>
    </location>
</feature>
<feature type="domain" description="THAP-type" evidence="8">
    <location>
        <begin position="8"/>
        <end position="107"/>
    </location>
</feature>
<keyword evidence="10" id="KW-1185">Reference proteome</keyword>
<feature type="compositionally biased region" description="Basic residues" evidence="7">
    <location>
        <begin position="117"/>
        <end position="128"/>
    </location>
</feature>
<protein>
    <submittedName>
        <fullName evidence="9">THAP-type domain-containing protein</fullName>
    </submittedName>
</protein>
<sequence>MASCNKKSNTYCSVYGCSTFYSSASDISFHSLPKENSNKVKWMNKNGTSQVIDRRQAWILKLRMDTVGLKKTQIKICSKHFIKEDFILPDFKISRARLTREAVPSQNLPNSSIKTKSPLKRKSPKKRFLSPNTDELDVAKTCDSDLAISPPCLHSESNLTENCHSIDNNSAEDDVISQEIASQILTVTSADAQVQVTSGDIVVPFVSLIDTPKKLNTMTGIPTFEILNHIIYLFLKENPDTRCHRLSVKERLILVFIKLKQDLSFAVLAILFKAVSGETCRALYNSFIPLLANILRPFIYWPSKTKIISNIPRCFQNFKETRVILDCTEISVQSPKCLSCRIKLYSNYKGTFTFKFLVGISPGGLITYISKPYGGRASDKIIFEQSGLVNKMSKFDAVMVDKGFLIDTICDSQSIKVIRPPFLRNKNKFTKEESLLTKNIAKARVHIERVNQRLKTFKVLQNKFPWAHAHLMDDIITIIGGICNLCVPIFAEDKFNDV</sequence>
<dbReference type="Pfam" id="PF13613">
    <property type="entry name" value="HTH_Tnp_4"/>
    <property type="match status" value="1"/>
</dbReference>
<dbReference type="Proteomes" id="UP000478052">
    <property type="component" value="Unassembled WGS sequence"/>
</dbReference>
<dbReference type="Pfam" id="PF13359">
    <property type="entry name" value="DDE_Tnp_4"/>
    <property type="match status" value="1"/>
</dbReference>
<dbReference type="PROSITE" id="PS50950">
    <property type="entry name" value="ZF_THAP"/>
    <property type="match status" value="1"/>
</dbReference>
<evidence type="ECO:0000256" key="7">
    <source>
        <dbReference type="SAM" id="MobiDB-lite"/>
    </source>
</evidence>